<proteinExistence type="inferred from homology"/>
<reference evidence="3 4" key="1">
    <citation type="submission" date="2018-05" db="EMBL/GenBank/DDBJ databases">
        <title>Genomic Encyclopedia of Type Strains, Phase IV (KMG-IV): sequencing the most valuable type-strain genomes for metagenomic binning, comparative biology and taxonomic classification.</title>
        <authorList>
            <person name="Goeker M."/>
        </authorList>
    </citation>
    <scope>NUCLEOTIDE SEQUENCE [LARGE SCALE GENOMIC DNA]</scope>
    <source>
        <strain evidence="3 4">DSM 19792</strain>
    </source>
</reference>
<dbReference type="PANTHER" id="PTHR33713:SF10">
    <property type="entry name" value="ANTITOXIN YAFN"/>
    <property type="match status" value="1"/>
</dbReference>
<dbReference type="NCBIfam" id="TIGR01552">
    <property type="entry name" value="phd_fam"/>
    <property type="match status" value="1"/>
</dbReference>
<evidence type="ECO:0000313" key="3">
    <source>
        <dbReference type="EMBL" id="PXX44190.1"/>
    </source>
</evidence>
<dbReference type="RefSeq" id="WP_342766846.1">
    <property type="nucleotide sequence ID" value="NZ_QJKB01000003.1"/>
</dbReference>
<evidence type="ECO:0000313" key="4">
    <source>
        <dbReference type="Proteomes" id="UP000247792"/>
    </source>
</evidence>
<protein>
    <recommendedName>
        <fullName evidence="2">Antitoxin</fullName>
    </recommendedName>
</protein>
<dbReference type="InterPro" id="IPR006442">
    <property type="entry name" value="Antitoxin_Phd/YefM"/>
</dbReference>
<comment type="caution">
    <text evidence="3">The sequence shown here is derived from an EMBL/GenBank/DDBJ whole genome shotgun (WGS) entry which is preliminary data.</text>
</comment>
<dbReference type="InterPro" id="IPR051405">
    <property type="entry name" value="phD/YefM_antitoxin"/>
</dbReference>
<name>A0A318J923_9BURK</name>
<keyword evidence="4" id="KW-1185">Reference proteome</keyword>
<accession>A0A318J923</accession>
<dbReference type="AlphaFoldDB" id="A0A318J923"/>
<dbReference type="EMBL" id="QJKB01000003">
    <property type="protein sequence ID" value="PXX44190.1"/>
    <property type="molecule type" value="Genomic_DNA"/>
</dbReference>
<dbReference type="Pfam" id="PF02604">
    <property type="entry name" value="PhdYeFM_antitox"/>
    <property type="match status" value="1"/>
</dbReference>
<comment type="function">
    <text evidence="2">Antitoxin component of a type II toxin-antitoxin (TA) system.</text>
</comment>
<gene>
    <name evidence="3" type="ORF">DFR42_103459</name>
</gene>
<evidence type="ECO:0000256" key="1">
    <source>
        <dbReference type="ARBA" id="ARBA00009981"/>
    </source>
</evidence>
<comment type="similarity">
    <text evidence="1 2">Belongs to the phD/YefM antitoxin family.</text>
</comment>
<organism evidence="3 4">
    <name type="scientific">Undibacterium pigrum</name>
    <dbReference type="NCBI Taxonomy" id="401470"/>
    <lineage>
        <taxon>Bacteria</taxon>
        <taxon>Pseudomonadati</taxon>
        <taxon>Pseudomonadota</taxon>
        <taxon>Betaproteobacteria</taxon>
        <taxon>Burkholderiales</taxon>
        <taxon>Oxalobacteraceae</taxon>
        <taxon>Undibacterium</taxon>
    </lineage>
</organism>
<dbReference type="InterPro" id="IPR036165">
    <property type="entry name" value="YefM-like_sf"/>
</dbReference>
<dbReference type="SUPFAM" id="SSF143120">
    <property type="entry name" value="YefM-like"/>
    <property type="match status" value="1"/>
</dbReference>
<sequence>MTMTNAIYANATVSITELRRNPGAVIEEAGLEPVAILNHNRATAYLVPADAFEVMMEKLEDIDLAELVRKRRHGKTVKVSLDDL</sequence>
<dbReference type="Proteomes" id="UP000247792">
    <property type="component" value="Unassembled WGS sequence"/>
</dbReference>
<evidence type="ECO:0000256" key="2">
    <source>
        <dbReference type="RuleBase" id="RU362080"/>
    </source>
</evidence>
<dbReference type="PANTHER" id="PTHR33713">
    <property type="entry name" value="ANTITOXIN YAFN-RELATED"/>
    <property type="match status" value="1"/>
</dbReference>